<protein>
    <recommendedName>
        <fullName evidence="6">O-antigen ligase-related domain-containing protein</fullName>
    </recommendedName>
</protein>
<evidence type="ECO:0000256" key="3">
    <source>
        <dbReference type="ARBA" id="ARBA00022989"/>
    </source>
</evidence>
<gene>
    <name evidence="7" type="ORF">L373_04150</name>
</gene>
<evidence type="ECO:0000256" key="2">
    <source>
        <dbReference type="ARBA" id="ARBA00022692"/>
    </source>
</evidence>
<dbReference type="Proteomes" id="UP000020202">
    <property type="component" value="Unassembled WGS sequence"/>
</dbReference>
<organism evidence="7 8">
    <name type="scientific">Klebsiella michiganensis</name>
    <dbReference type="NCBI Taxonomy" id="1134687"/>
    <lineage>
        <taxon>Bacteria</taxon>
        <taxon>Pseudomonadati</taxon>
        <taxon>Pseudomonadota</taxon>
        <taxon>Gammaproteobacteria</taxon>
        <taxon>Enterobacterales</taxon>
        <taxon>Enterobacteriaceae</taxon>
        <taxon>Klebsiella/Raoultella group</taxon>
        <taxon>Klebsiella</taxon>
    </lineage>
</organism>
<feature type="domain" description="O-antigen ligase-related" evidence="6">
    <location>
        <begin position="207"/>
        <end position="337"/>
    </location>
</feature>
<feature type="transmembrane region" description="Helical" evidence="5">
    <location>
        <begin position="243"/>
        <end position="261"/>
    </location>
</feature>
<sequence length="412" mass="46498">MRLKFTVDDIAIRLYLFALLIITLVPFGRGSFSGLEPAVPFIILSFIIFSLKKKYIDKKKWLVIFMFFLWAVWIISGIAFSYITYDKLADHESSFLRYVRLLEMYFPALLVFVFINELSPEQKKTVYRFFIFLFFAVTIQAAWGWFMQVENLVATQRFSYPGMGYIYRAGGVANDSSAYGNLAMILGVASLIGLRHTSRSKFLYLLIILALAFNVYISLTRTVVFALAVYVFLDLIRTRSLSVFKMLFFAAVISGIVFYGISNEYVAALLDRITGSGQIDITSGRLATWAAVPDILGENPIFGVGYRMATEKYGIVTDNVFISTMLETGIIGMILYLGMLASICYNAAMPQCRNAAMPQCRNAESIPLLIAFISSGMFVDISTFWVSIPALIFFVAVNSQRDDHCSVHRARE</sequence>
<keyword evidence="2 5" id="KW-0812">Transmembrane</keyword>
<feature type="transmembrane region" description="Helical" evidence="5">
    <location>
        <begin position="63"/>
        <end position="83"/>
    </location>
</feature>
<evidence type="ECO:0000256" key="5">
    <source>
        <dbReference type="SAM" id="Phobius"/>
    </source>
</evidence>
<feature type="transmembrane region" description="Helical" evidence="5">
    <location>
        <begin position="34"/>
        <end position="51"/>
    </location>
</feature>
<evidence type="ECO:0000256" key="4">
    <source>
        <dbReference type="ARBA" id="ARBA00023136"/>
    </source>
</evidence>
<dbReference type="InterPro" id="IPR051533">
    <property type="entry name" value="WaaL-like"/>
</dbReference>
<name>A0A7H5A4N1_9ENTR</name>
<evidence type="ECO:0000259" key="6">
    <source>
        <dbReference type="Pfam" id="PF04932"/>
    </source>
</evidence>
<feature type="transmembrane region" description="Helical" evidence="5">
    <location>
        <begin position="127"/>
        <end position="146"/>
    </location>
</feature>
<dbReference type="PANTHER" id="PTHR37422:SF13">
    <property type="entry name" value="LIPOPOLYSACCHARIDE BIOSYNTHESIS PROTEIN PA4999-RELATED"/>
    <property type="match status" value="1"/>
</dbReference>
<dbReference type="GO" id="GO:0016020">
    <property type="term" value="C:membrane"/>
    <property type="evidence" value="ECO:0007669"/>
    <property type="project" value="UniProtKB-SubCell"/>
</dbReference>
<feature type="transmembrane region" description="Helical" evidence="5">
    <location>
        <begin position="12"/>
        <end position="28"/>
    </location>
</feature>
<evidence type="ECO:0000313" key="8">
    <source>
        <dbReference type="Proteomes" id="UP000020202"/>
    </source>
</evidence>
<evidence type="ECO:0000313" key="7">
    <source>
        <dbReference type="EMBL" id="EWF84119.1"/>
    </source>
</evidence>
<feature type="transmembrane region" description="Helical" evidence="5">
    <location>
        <begin position="202"/>
        <end position="231"/>
    </location>
</feature>
<dbReference type="EMBL" id="JCNZ01000015">
    <property type="protein sequence ID" value="EWF84119.1"/>
    <property type="molecule type" value="Genomic_DNA"/>
</dbReference>
<keyword evidence="3 5" id="KW-1133">Transmembrane helix</keyword>
<proteinExistence type="predicted"/>
<keyword evidence="4 5" id="KW-0472">Membrane</keyword>
<dbReference type="AlphaFoldDB" id="A0A7H5A4N1"/>
<feature type="transmembrane region" description="Helical" evidence="5">
    <location>
        <begin position="329"/>
        <end position="348"/>
    </location>
</feature>
<dbReference type="RefSeq" id="WP_032743288.1">
    <property type="nucleotide sequence ID" value="NZ_CABGZJ010000003.1"/>
</dbReference>
<comment type="caution">
    <text evidence="7">The sequence shown here is derived from an EMBL/GenBank/DDBJ whole genome shotgun (WGS) entry which is preliminary data.</text>
</comment>
<feature type="transmembrane region" description="Helical" evidence="5">
    <location>
        <begin position="368"/>
        <end position="397"/>
    </location>
</feature>
<reference evidence="7 8" key="1">
    <citation type="submission" date="2014-01" db="EMBL/GenBank/DDBJ databases">
        <title>The Genome Sequence of Klebsiella oxytoca MGH 27.</title>
        <authorList>
            <consortium name="The Broad Institute Genomics Platform"/>
            <consortium name="The Broad Institute Genome Sequencing Center for Infectious Disease"/>
            <person name="Murphy C."/>
            <person name="Cosimi L."/>
            <person name="Cerqueira G."/>
            <person name="Feldgarden M."/>
            <person name="Earl A."/>
            <person name="Hung D."/>
            <person name="Onderdonk A.B."/>
            <person name="Ferraro M.J."/>
            <person name="Hooper D."/>
            <person name="Dekker J."/>
            <person name="O'Brien T."/>
            <person name="Huang S."/>
            <person name="Quan V."/>
            <person name="Ernst C."/>
            <person name="Delaney M."/>
            <person name="DuBois A."/>
            <person name="Kim D.S."/>
            <person name="Young S.K."/>
            <person name="Zeng Q."/>
            <person name="Gargeya S."/>
            <person name="Fitzgerald M."/>
            <person name="Abouelleil A."/>
            <person name="Alvarado L."/>
            <person name="Berlin A.M."/>
            <person name="Chapman S.B."/>
            <person name="Gainer-Dewar J."/>
            <person name="Goldberg J."/>
            <person name="Gnerre S."/>
            <person name="Griggs A."/>
            <person name="Gujja S."/>
            <person name="Hansen M."/>
            <person name="Howarth C."/>
            <person name="Imamovic A."/>
            <person name="Ireland A."/>
            <person name="Larimer J."/>
            <person name="McCowan C."/>
            <person name="Murphy C."/>
            <person name="Pearson M."/>
            <person name="Poon T.W."/>
            <person name="Priest M."/>
            <person name="Roberts A."/>
            <person name="Saif S."/>
            <person name="Shea T."/>
            <person name="Sykes S."/>
            <person name="Wortman J."/>
            <person name="Nusbaum C."/>
            <person name="Birren B."/>
        </authorList>
    </citation>
    <scope>NUCLEOTIDE SEQUENCE [LARGE SCALE GENOMIC DNA]</scope>
    <source>
        <strain evidence="7 8">MGH 27</strain>
    </source>
</reference>
<feature type="transmembrane region" description="Helical" evidence="5">
    <location>
        <begin position="95"/>
        <end position="115"/>
    </location>
</feature>
<dbReference type="Pfam" id="PF04932">
    <property type="entry name" value="Wzy_C"/>
    <property type="match status" value="1"/>
</dbReference>
<dbReference type="PANTHER" id="PTHR37422">
    <property type="entry name" value="TEICHURONIC ACID BIOSYNTHESIS PROTEIN TUAE"/>
    <property type="match status" value="1"/>
</dbReference>
<comment type="subcellular location">
    <subcellularLocation>
        <location evidence="1">Membrane</location>
        <topology evidence="1">Multi-pass membrane protein</topology>
    </subcellularLocation>
</comment>
<dbReference type="InterPro" id="IPR007016">
    <property type="entry name" value="O-antigen_ligase-rel_domated"/>
</dbReference>
<accession>A0A7H5A4N1</accession>
<evidence type="ECO:0000256" key="1">
    <source>
        <dbReference type="ARBA" id="ARBA00004141"/>
    </source>
</evidence>